<keyword evidence="1" id="KW-0802">TPR repeat</keyword>
<dbReference type="PANTHER" id="PTHR45588">
    <property type="entry name" value="TPR DOMAIN-CONTAINING PROTEIN"/>
    <property type="match status" value="1"/>
</dbReference>
<organism evidence="4 5">
    <name type="scientific">Kolteria novifilia</name>
    <dbReference type="NCBI Taxonomy" id="2527975"/>
    <lineage>
        <taxon>Bacteria</taxon>
        <taxon>Pseudomonadati</taxon>
        <taxon>Planctomycetota</taxon>
        <taxon>Planctomycetia</taxon>
        <taxon>Kolteriales</taxon>
        <taxon>Kolteriaceae</taxon>
        <taxon>Kolteria</taxon>
    </lineage>
</organism>
<evidence type="ECO:0000313" key="4">
    <source>
        <dbReference type="EMBL" id="QDU60493.1"/>
    </source>
</evidence>
<accession>A0A518B0I0</accession>
<dbReference type="SMART" id="SM00028">
    <property type="entry name" value="TPR"/>
    <property type="match status" value="3"/>
</dbReference>
<evidence type="ECO:0000313" key="5">
    <source>
        <dbReference type="Proteomes" id="UP000317093"/>
    </source>
</evidence>
<dbReference type="Proteomes" id="UP000317093">
    <property type="component" value="Chromosome"/>
</dbReference>
<feature type="repeat" description="TPR" evidence="1">
    <location>
        <begin position="73"/>
        <end position="106"/>
    </location>
</feature>
<evidence type="ECO:0000256" key="2">
    <source>
        <dbReference type="SAM" id="MobiDB-lite"/>
    </source>
</evidence>
<dbReference type="Pfam" id="PF13181">
    <property type="entry name" value="TPR_8"/>
    <property type="match status" value="1"/>
</dbReference>
<dbReference type="InterPro" id="IPR019734">
    <property type="entry name" value="TPR_rpt"/>
</dbReference>
<dbReference type="OrthoDB" id="9778494at2"/>
<dbReference type="EMBL" id="CP036279">
    <property type="protein sequence ID" value="QDU60493.1"/>
    <property type="molecule type" value="Genomic_DNA"/>
</dbReference>
<reference evidence="4 5" key="1">
    <citation type="submission" date="2019-02" db="EMBL/GenBank/DDBJ databases">
        <title>Deep-cultivation of Planctomycetes and their phenomic and genomic characterization uncovers novel biology.</title>
        <authorList>
            <person name="Wiegand S."/>
            <person name="Jogler M."/>
            <person name="Boedeker C."/>
            <person name="Pinto D."/>
            <person name="Vollmers J."/>
            <person name="Rivas-Marin E."/>
            <person name="Kohn T."/>
            <person name="Peeters S.H."/>
            <person name="Heuer A."/>
            <person name="Rast P."/>
            <person name="Oberbeckmann S."/>
            <person name="Bunk B."/>
            <person name="Jeske O."/>
            <person name="Meyerdierks A."/>
            <person name="Storesund J.E."/>
            <person name="Kallscheuer N."/>
            <person name="Luecker S."/>
            <person name="Lage O.M."/>
            <person name="Pohl T."/>
            <person name="Merkel B.J."/>
            <person name="Hornburger P."/>
            <person name="Mueller R.-W."/>
            <person name="Bruemmer F."/>
            <person name="Labrenz M."/>
            <person name="Spormann A.M."/>
            <person name="Op den Camp H."/>
            <person name="Overmann J."/>
            <person name="Amann R."/>
            <person name="Jetten M.S.M."/>
            <person name="Mascher T."/>
            <person name="Medema M.H."/>
            <person name="Devos D.P."/>
            <person name="Kaster A.-K."/>
            <person name="Ovreas L."/>
            <person name="Rohde M."/>
            <person name="Galperin M.Y."/>
            <person name="Jogler C."/>
        </authorList>
    </citation>
    <scope>NUCLEOTIDE SEQUENCE [LARGE SCALE GENOMIC DNA]</scope>
    <source>
        <strain evidence="4 5">Pan216</strain>
    </source>
</reference>
<keyword evidence="5" id="KW-1185">Reference proteome</keyword>
<feature type="signal peptide" evidence="3">
    <location>
        <begin position="1"/>
        <end position="20"/>
    </location>
</feature>
<evidence type="ECO:0000256" key="3">
    <source>
        <dbReference type="SAM" id="SignalP"/>
    </source>
</evidence>
<feature type="region of interest" description="Disordered" evidence="2">
    <location>
        <begin position="21"/>
        <end position="51"/>
    </location>
</feature>
<evidence type="ECO:0000256" key="1">
    <source>
        <dbReference type="PROSITE-ProRule" id="PRU00339"/>
    </source>
</evidence>
<name>A0A518B0I0_9BACT</name>
<feature type="chain" id="PRO_5022012825" evidence="3">
    <location>
        <begin position="21"/>
        <end position="588"/>
    </location>
</feature>
<sequence precursor="true">MPRLLVGTLALFGGTFLVSADESPSTASQKTKKDPVRSAVAGELSSQIDPPSANLYPGFDGYTRKVTTDSDDAQRWFNQGIQLLYGYNHDEAIRSFEKAAEIDPSCAMAWWGSAYARGLHINNPEMTEEQSKLAHEAATKAMNALDNEAPVEKALVEAVSKRYALPVPEDRSSLDQAYADAMESVWHRFPNDPDVGALYAESLMNLQPWDLWTHEGAPKGRTLEIVAVLERTLAKMPEHPGANHFYIHAIEASPWPEKGVPSAERLREMVPGSGHLVHMPSHIYIRVGRYGDAADANERAIKADESYFAKAPEPDFYSLYFLHNVHFLAYAAMMEGRYDLALESARKIEESIPPQFLEKYVTLADGFMPTSLYVMIRFGKWHEILAEPEPPTKRLFSRAEWHFARAVALAALGKTHQARDEIDQLDEVASKLTDEWKMGNNKAEEVIAIARTMAMGEILFREGKTKKAFKRLRKAVAMEEMLRYDEPPGWMQPVRHALGALLLADGRDAEAEEVYRADLVRHPNNAWSLLGLEQSLRKQGKTAKADKLAAQVKKAWSRSDVAPVASCYCHPNARTSNTKEIKQAEPEK</sequence>
<dbReference type="PROSITE" id="PS50005">
    <property type="entry name" value="TPR"/>
    <property type="match status" value="1"/>
</dbReference>
<dbReference type="PANTHER" id="PTHR45588:SF1">
    <property type="entry name" value="WW DOMAIN-CONTAINING PROTEIN"/>
    <property type="match status" value="1"/>
</dbReference>
<dbReference type="KEGG" id="knv:Pan216_13340"/>
<proteinExistence type="predicted"/>
<dbReference type="Gene3D" id="1.25.40.10">
    <property type="entry name" value="Tetratricopeptide repeat domain"/>
    <property type="match status" value="2"/>
</dbReference>
<dbReference type="InterPro" id="IPR011990">
    <property type="entry name" value="TPR-like_helical_dom_sf"/>
</dbReference>
<dbReference type="SUPFAM" id="SSF48452">
    <property type="entry name" value="TPR-like"/>
    <property type="match status" value="2"/>
</dbReference>
<dbReference type="RefSeq" id="WP_145256418.1">
    <property type="nucleotide sequence ID" value="NZ_CP036279.1"/>
</dbReference>
<dbReference type="AlphaFoldDB" id="A0A518B0I0"/>
<gene>
    <name evidence="4" type="ORF">Pan216_13340</name>
</gene>
<keyword evidence="3" id="KW-0732">Signal</keyword>
<protein>
    <submittedName>
        <fullName evidence="4">Tetratricopeptide repeat protein</fullName>
    </submittedName>
</protein>